<evidence type="ECO:0000256" key="1">
    <source>
        <dbReference type="SAM" id="MobiDB-lite"/>
    </source>
</evidence>
<protein>
    <submittedName>
        <fullName evidence="2">Uncharacterized protein</fullName>
    </submittedName>
</protein>
<sequence>MTEPTPMVAAIRISQYNHGDPALWFQMCEATFELDSEGSSHRPERRVRPSGDPPATTRRTHRGPDTNRTSSRHETPRAAHQVPDKLMLELFLQHLPSHVQTVLAAVTPLTLDKGAEIADIVMEVSPIAQKPDKCSPRQLRHLDYISQFTTDIRHTKGSDNQVADAFSRIEIDSISSSPLNFEEFARVQATI</sequence>
<dbReference type="AlphaFoldDB" id="A0AAV6TVZ7"/>
<feature type="region of interest" description="Disordered" evidence="1">
    <location>
        <begin position="35"/>
        <end position="79"/>
    </location>
</feature>
<gene>
    <name evidence="2" type="ORF">JTE90_007696</name>
</gene>
<organism evidence="2 3">
    <name type="scientific">Oedothorax gibbosus</name>
    <dbReference type="NCBI Taxonomy" id="931172"/>
    <lineage>
        <taxon>Eukaryota</taxon>
        <taxon>Metazoa</taxon>
        <taxon>Ecdysozoa</taxon>
        <taxon>Arthropoda</taxon>
        <taxon>Chelicerata</taxon>
        <taxon>Arachnida</taxon>
        <taxon>Araneae</taxon>
        <taxon>Araneomorphae</taxon>
        <taxon>Entelegynae</taxon>
        <taxon>Araneoidea</taxon>
        <taxon>Linyphiidae</taxon>
        <taxon>Erigoninae</taxon>
        <taxon>Oedothorax</taxon>
    </lineage>
</organism>
<accession>A0AAV6TVZ7</accession>
<name>A0AAV6TVZ7_9ARAC</name>
<dbReference type="Proteomes" id="UP000827092">
    <property type="component" value="Unassembled WGS sequence"/>
</dbReference>
<keyword evidence="3" id="KW-1185">Reference proteome</keyword>
<evidence type="ECO:0000313" key="3">
    <source>
        <dbReference type="Proteomes" id="UP000827092"/>
    </source>
</evidence>
<evidence type="ECO:0000313" key="2">
    <source>
        <dbReference type="EMBL" id="KAG8175625.1"/>
    </source>
</evidence>
<proteinExistence type="predicted"/>
<comment type="caution">
    <text evidence="2">The sequence shown here is derived from an EMBL/GenBank/DDBJ whole genome shotgun (WGS) entry which is preliminary data.</text>
</comment>
<dbReference type="EMBL" id="JAFNEN010000979">
    <property type="protein sequence ID" value="KAG8175625.1"/>
    <property type="molecule type" value="Genomic_DNA"/>
</dbReference>
<feature type="compositionally biased region" description="Basic and acidic residues" evidence="1">
    <location>
        <begin position="38"/>
        <end position="49"/>
    </location>
</feature>
<reference evidence="2 3" key="1">
    <citation type="journal article" date="2022" name="Nat. Ecol. Evol.">
        <title>A masculinizing supergene underlies an exaggerated male reproductive morph in a spider.</title>
        <authorList>
            <person name="Hendrickx F."/>
            <person name="De Corte Z."/>
            <person name="Sonet G."/>
            <person name="Van Belleghem S.M."/>
            <person name="Kostlbacher S."/>
            <person name="Vangestel C."/>
        </authorList>
    </citation>
    <scope>NUCLEOTIDE SEQUENCE [LARGE SCALE GENOMIC DNA]</scope>
    <source>
        <strain evidence="2">W744_W776</strain>
    </source>
</reference>